<dbReference type="SFLD" id="SFLDG00002">
    <property type="entry name" value="C1.7:_P-type_atpase_like"/>
    <property type="match status" value="1"/>
</dbReference>
<feature type="transmembrane region" description="Helical" evidence="11">
    <location>
        <begin position="194"/>
        <end position="213"/>
    </location>
</feature>
<keyword evidence="6" id="KW-0067">ATP-binding</keyword>
<dbReference type="Pfam" id="PF00690">
    <property type="entry name" value="Cation_ATPase_N"/>
    <property type="match status" value="1"/>
</dbReference>
<dbReference type="SUPFAM" id="SSF81665">
    <property type="entry name" value="Calcium ATPase, transmembrane domain M"/>
    <property type="match status" value="1"/>
</dbReference>
<keyword evidence="5" id="KW-0547">Nucleotide-binding</keyword>
<dbReference type="GO" id="GO:0005524">
    <property type="term" value="F:ATP binding"/>
    <property type="evidence" value="ECO:0007669"/>
    <property type="project" value="UniProtKB-KW"/>
</dbReference>
<gene>
    <name evidence="15" type="ORF">V7S43_003841</name>
</gene>
<dbReference type="InterPro" id="IPR059000">
    <property type="entry name" value="ATPase_P-type_domA"/>
</dbReference>
<keyword evidence="10 11" id="KW-0472">Membrane</keyword>
<evidence type="ECO:0000256" key="5">
    <source>
        <dbReference type="ARBA" id="ARBA00022741"/>
    </source>
</evidence>
<comment type="subcellular location">
    <subcellularLocation>
        <location evidence="1">Membrane</location>
        <topology evidence="1">Multi-pass membrane protein</topology>
    </subcellularLocation>
</comment>
<accession>A0ABD3FWG4</accession>
<evidence type="ECO:0000313" key="15">
    <source>
        <dbReference type="EMBL" id="KAL3670651.1"/>
    </source>
</evidence>
<keyword evidence="8" id="KW-1278">Translocase</keyword>
<dbReference type="Pfam" id="PF13246">
    <property type="entry name" value="Cation_ATPase"/>
    <property type="match status" value="1"/>
</dbReference>
<evidence type="ECO:0000259" key="14">
    <source>
        <dbReference type="Pfam" id="PF00690"/>
    </source>
</evidence>
<feature type="transmembrane region" description="Helical" evidence="11">
    <location>
        <begin position="1228"/>
        <end position="1247"/>
    </location>
</feature>
<dbReference type="PANTHER" id="PTHR45630">
    <property type="entry name" value="CATION-TRANSPORTING ATPASE-RELATED"/>
    <property type="match status" value="1"/>
</dbReference>
<evidence type="ECO:0000256" key="4">
    <source>
        <dbReference type="ARBA" id="ARBA00022723"/>
    </source>
</evidence>
<dbReference type="InterPro" id="IPR023299">
    <property type="entry name" value="ATPase_P-typ_cyto_dom_N"/>
</dbReference>
<evidence type="ECO:0000256" key="7">
    <source>
        <dbReference type="ARBA" id="ARBA00022842"/>
    </source>
</evidence>
<dbReference type="Gene3D" id="2.70.150.10">
    <property type="entry name" value="Calcium-transporting ATPase, cytoplasmic transduction domain A"/>
    <property type="match status" value="1"/>
</dbReference>
<keyword evidence="9 11" id="KW-1133">Transmembrane helix</keyword>
<comment type="similarity">
    <text evidence="2">Belongs to the cation transport ATPase (P-type) (TC 3.A.3) family. Type V subfamily.</text>
</comment>
<dbReference type="Gene3D" id="3.40.1110.10">
    <property type="entry name" value="Calcium-transporting ATPase, cytoplasmic domain N"/>
    <property type="match status" value="1"/>
</dbReference>
<keyword evidence="3 11" id="KW-0812">Transmembrane</keyword>
<evidence type="ECO:0000256" key="3">
    <source>
        <dbReference type="ARBA" id="ARBA00022692"/>
    </source>
</evidence>
<evidence type="ECO:0000259" key="13">
    <source>
        <dbReference type="Pfam" id="PF00122"/>
    </source>
</evidence>
<evidence type="ECO:0000256" key="10">
    <source>
        <dbReference type="ARBA" id="ARBA00023136"/>
    </source>
</evidence>
<dbReference type="InterPro" id="IPR044492">
    <property type="entry name" value="P_typ_ATPase_HD_dom"/>
</dbReference>
<dbReference type="GO" id="GO:0046872">
    <property type="term" value="F:metal ion binding"/>
    <property type="evidence" value="ECO:0007669"/>
    <property type="project" value="UniProtKB-KW"/>
</dbReference>
<dbReference type="PRINTS" id="PR00119">
    <property type="entry name" value="CATATPASE"/>
</dbReference>
<name>A0ABD3FWG4_9STRA</name>
<protein>
    <recommendedName>
        <fullName evidence="17">Cation-transporting P-type ATPase N-terminal domain-containing protein</fullName>
    </recommendedName>
</protein>
<dbReference type="Gene3D" id="1.20.1110.10">
    <property type="entry name" value="Calcium-transporting ATPase, transmembrane domain"/>
    <property type="match status" value="1"/>
</dbReference>
<evidence type="ECO:0000256" key="8">
    <source>
        <dbReference type="ARBA" id="ARBA00022967"/>
    </source>
</evidence>
<dbReference type="Proteomes" id="UP001632037">
    <property type="component" value="Unassembled WGS sequence"/>
</dbReference>
<evidence type="ECO:0000256" key="6">
    <source>
        <dbReference type="ARBA" id="ARBA00022840"/>
    </source>
</evidence>
<evidence type="ECO:0000256" key="12">
    <source>
        <dbReference type="SAM" id="SignalP"/>
    </source>
</evidence>
<feature type="transmembrane region" description="Helical" evidence="11">
    <location>
        <begin position="318"/>
        <end position="338"/>
    </location>
</feature>
<keyword evidence="7" id="KW-0460">Magnesium</keyword>
<dbReference type="InterPro" id="IPR023214">
    <property type="entry name" value="HAD_sf"/>
</dbReference>
<evidence type="ECO:0000256" key="2">
    <source>
        <dbReference type="ARBA" id="ARBA00006000"/>
    </source>
</evidence>
<feature type="transmembrane region" description="Helical" evidence="11">
    <location>
        <begin position="669"/>
        <end position="689"/>
    </location>
</feature>
<dbReference type="InterPro" id="IPR001757">
    <property type="entry name" value="P_typ_ATPase"/>
</dbReference>
<feature type="transmembrane region" description="Helical" evidence="11">
    <location>
        <begin position="1301"/>
        <end position="1319"/>
    </location>
</feature>
<dbReference type="InterPro" id="IPR036412">
    <property type="entry name" value="HAD-like_sf"/>
</dbReference>
<dbReference type="InterPro" id="IPR004014">
    <property type="entry name" value="ATPase_P-typ_cation-transptr_N"/>
</dbReference>
<dbReference type="SFLD" id="SFLDS00003">
    <property type="entry name" value="Haloacid_Dehalogenase"/>
    <property type="match status" value="1"/>
</dbReference>
<keyword evidence="4" id="KW-0479">Metal-binding</keyword>
<dbReference type="SUPFAM" id="SSF81660">
    <property type="entry name" value="Metal cation-transporting ATPase, ATP-binding domain N"/>
    <property type="match status" value="1"/>
</dbReference>
<dbReference type="InterPro" id="IPR023298">
    <property type="entry name" value="ATPase_P-typ_TM_dom_sf"/>
</dbReference>
<evidence type="ECO:0000256" key="11">
    <source>
        <dbReference type="SAM" id="Phobius"/>
    </source>
</evidence>
<feature type="transmembrane region" description="Helical" evidence="11">
    <location>
        <begin position="701"/>
        <end position="724"/>
    </location>
</feature>
<proteinExistence type="inferred from homology"/>
<comment type="caution">
    <text evidence="15">The sequence shown here is derived from an EMBL/GenBank/DDBJ whole genome shotgun (WGS) entry which is preliminary data.</text>
</comment>
<evidence type="ECO:0000256" key="9">
    <source>
        <dbReference type="ARBA" id="ARBA00022989"/>
    </source>
</evidence>
<dbReference type="GO" id="GO:0016020">
    <property type="term" value="C:membrane"/>
    <property type="evidence" value="ECO:0007669"/>
    <property type="project" value="UniProtKB-SubCell"/>
</dbReference>
<organism evidence="15 16">
    <name type="scientific">Phytophthora oleae</name>
    <dbReference type="NCBI Taxonomy" id="2107226"/>
    <lineage>
        <taxon>Eukaryota</taxon>
        <taxon>Sar</taxon>
        <taxon>Stramenopiles</taxon>
        <taxon>Oomycota</taxon>
        <taxon>Peronosporomycetes</taxon>
        <taxon>Peronosporales</taxon>
        <taxon>Peronosporaceae</taxon>
        <taxon>Phytophthora</taxon>
    </lineage>
</organism>
<dbReference type="InterPro" id="IPR008250">
    <property type="entry name" value="ATPase_P-typ_transduc_dom_A_sf"/>
</dbReference>
<dbReference type="InterPro" id="IPR006544">
    <property type="entry name" value="P-type_TPase_V"/>
</dbReference>
<feature type="transmembrane region" description="Helical" evidence="11">
    <location>
        <begin position="282"/>
        <end position="306"/>
    </location>
</feature>
<dbReference type="SUPFAM" id="SSF56784">
    <property type="entry name" value="HAD-like"/>
    <property type="match status" value="1"/>
</dbReference>
<feature type="transmembrane region" description="Helical" evidence="11">
    <location>
        <begin position="1267"/>
        <end position="1289"/>
    </location>
</feature>
<feature type="transmembrane region" description="Helical" evidence="11">
    <location>
        <begin position="1353"/>
        <end position="1376"/>
    </location>
</feature>
<dbReference type="SUPFAM" id="SSF81653">
    <property type="entry name" value="Calcium ATPase, transduction domain A"/>
    <property type="match status" value="1"/>
</dbReference>
<dbReference type="Pfam" id="PF00122">
    <property type="entry name" value="E1-E2_ATPase"/>
    <property type="match status" value="1"/>
</dbReference>
<feature type="transmembrane region" description="Helical" evidence="11">
    <location>
        <begin position="1149"/>
        <end position="1168"/>
    </location>
</feature>
<feature type="chain" id="PRO_5044868543" description="Cation-transporting P-type ATPase N-terminal domain-containing protein" evidence="12">
    <location>
        <begin position="20"/>
        <end position="1393"/>
    </location>
</feature>
<keyword evidence="16" id="KW-1185">Reference proteome</keyword>
<evidence type="ECO:0000313" key="16">
    <source>
        <dbReference type="Proteomes" id="UP001632037"/>
    </source>
</evidence>
<dbReference type="SFLD" id="SFLDF00027">
    <property type="entry name" value="p-type_atpase"/>
    <property type="match status" value="1"/>
</dbReference>
<evidence type="ECO:0008006" key="17">
    <source>
        <dbReference type="Google" id="ProtNLM"/>
    </source>
</evidence>
<dbReference type="NCBIfam" id="TIGR01494">
    <property type="entry name" value="ATPase_P-type"/>
    <property type="match status" value="2"/>
</dbReference>
<feature type="transmembrane region" description="Helical" evidence="11">
    <location>
        <begin position="1174"/>
        <end position="1196"/>
    </location>
</feature>
<dbReference type="InterPro" id="IPR018303">
    <property type="entry name" value="ATPase_P-typ_P_site"/>
</dbReference>
<dbReference type="PROSITE" id="PS00154">
    <property type="entry name" value="ATPASE_E1_E2"/>
    <property type="match status" value="1"/>
</dbReference>
<feature type="signal peptide" evidence="12">
    <location>
        <begin position="1"/>
        <end position="19"/>
    </location>
</feature>
<dbReference type="EMBL" id="JBIMZQ010000006">
    <property type="protein sequence ID" value="KAL3670651.1"/>
    <property type="molecule type" value="Genomic_DNA"/>
</dbReference>
<dbReference type="NCBIfam" id="TIGR01657">
    <property type="entry name" value="P-ATPase-V"/>
    <property type="match status" value="1"/>
</dbReference>
<dbReference type="Gene3D" id="3.40.50.1000">
    <property type="entry name" value="HAD superfamily/HAD-like"/>
    <property type="match status" value="2"/>
</dbReference>
<sequence>MTHPWLVSVALLPTVLVLAEQANQLDFAACPVRHSPDYYCCKYSETTMEIYTKFNRPTGGAYDSFYRKGWNEGRRVNYPYHKFTPDSPTYYYDDPNSVCRMQVKVTDFSTVTMMYELQCASSNATLQADSQDSTVFWTSPSNSRNNNASFPVGAQCSSLMTVDGLVNATAKALCASVSTTVTPQFTTYREDKLLLVYLLYVAVFVLIGLWVAYKNVLQARNASVNEMSRKLLNSPATPLKSVAGLTESRNSHVRDSDLRIQRAASDSVLQTGYKASKVGYAVFTYFLSATIALNALIIIVICDYYGKFTPTLFGSDNALVFFLVWLFSAVWFATIVALRKEILSFFRLRVDLYEAQYVHLFKRDDTEVLLADRSGVSAFVQHVEAFFSRKNRLSGYHETVAVEETGSLRFLTFQHLRYVYDDNEKRFVPGAVALGETHREIQREADGLSTVEAERRLQTVGPNTVDVTLPSMGLSLIQEFFTLFYIYQIMCYYVWYYFTYWNLGVVMTLVVLGTAVINIYTKRKMQAAIVKMTRYRTQVSVFRDNDWTILDSSEIVPGDLVKVPENWVIPCDMVIVKGTTVCDESMLTGESMPVQKFPIPDHSNNVYDAEGRGKKYTLFSGTRVLSSGRNEAIHAVVQTTGTHTTKGQLIQSILFPVRMRFKYDEHLKALIALLLVYSIVGCYLGINFLTSNGKLTNKMTAFCYCIFLISAVVSPLLPVVTTVGQVNGATRLEKSGIFSLNVKRITLCGKVRVFCFDKTGTLTKQGLDYLGVQPIASKSFLPVAKGSNSSVSRETQFALATCHSVGSLDGQLVGNEVEVRMFEATGWILVEQEGSQPLVKSPYGEELEFVKRFDFDHHRMSMSVVVRHGSSGKLFVFCKGSYERMQQLSRPDNIPSNYKAVADRLAKDGCYVLGLSYRELPSNWTIAQIDAFLANRDAIDADLSLLGLILFRNELKDDTSEAISQLKAGDIRVVLITGDNAMCGCYIARSSGMVASNSKVVLGEMVRSNDQISTLTWRDIDEETTHDLPELKRKLADGEDLELAVTGAAFEHLTAVGEMEKLLLSVRIFSRMTPDNKVECVKMHMEAGAVTGMCGDGGNDCGALRIAHAGIALSDAEASVVSPFTSKPKTIQSVVDICREGRCSVATSFASVKFLIMYGVIASTLRLFQWYHAVIMSEWCFILADGVTLVGLSYVITLSKPLVTLNHQRPTSSLIGPTTLTSIVGQELINVVFLFSGVHLLINQVWYCPFSPDNVDLAKWWLFSDNHMATILFFTIITQQQLAAWVFSFGSRYRAPIWRNYLLVVVFILLVGLDIYLILGEPSVVMDLFRIASASNVVVLPDIPMPFSFRAKYFGLLAGNVATVIIFEYFVVLGPVRNFLRQKYHKDYLHMKK</sequence>
<evidence type="ECO:0000256" key="1">
    <source>
        <dbReference type="ARBA" id="ARBA00004141"/>
    </source>
</evidence>
<feature type="transmembrane region" description="Helical" evidence="11">
    <location>
        <begin position="504"/>
        <end position="521"/>
    </location>
</feature>
<keyword evidence="12" id="KW-0732">Signal</keyword>
<dbReference type="PANTHER" id="PTHR45630:SF11">
    <property type="entry name" value="CATION-TRANSPORTING P-TYPE ATPASE N-TERMINAL DOMAIN-CONTAINING PROTEIN"/>
    <property type="match status" value="1"/>
</dbReference>
<feature type="domain" description="P-type ATPase A" evidence="13">
    <location>
        <begin position="537"/>
        <end position="653"/>
    </location>
</feature>
<reference evidence="15 16" key="1">
    <citation type="submission" date="2024-09" db="EMBL/GenBank/DDBJ databases">
        <title>Genome sequencing and assembly of Phytophthora oleae, isolate VK10A, causative agent of rot of olive drupes.</title>
        <authorList>
            <person name="Conti Taguali S."/>
            <person name="Riolo M."/>
            <person name="La Spada F."/>
            <person name="Cacciola S.O."/>
            <person name="Dionisio G."/>
        </authorList>
    </citation>
    <scope>NUCLEOTIDE SEQUENCE [LARGE SCALE GENOMIC DNA]</scope>
    <source>
        <strain evidence="15 16">VK10A</strain>
    </source>
</reference>
<feature type="domain" description="Cation-transporting P-type ATPase N-terminal" evidence="14">
    <location>
        <begin position="436"/>
        <end position="492"/>
    </location>
</feature>